<dbReference type="PANTHER" id="PTHR36484:SF2">
    <property type="entry name" value="OS01G0558700 PROTEIN"/>
    <property type="match status" value="1"/>
</dbReference>
<feature type="region of interest" description="Disordered" evidence="1">
    <location>
        <begin position="1"/>
        <end position="24"/>
    </location>
</feature>
<organism evidence="2 3">
    <name type="scientific">Zizania palustris</name>
    <name type="common">Northern wild rice</name>
    <dbReference type="NCBI Taxonomy" id="103762"/>
    <lineage>
        <taxon>Eukaryota</taxon>
        <taxon>Viridiplantae</taxon>
        <taxon>Streptophyta</taxon>
        <taxon>Embryophyta</taxon>
        <taxon>Tracheophyta</taxon>
        <taxon>Spermatophyta</taxon>
        <taxon>Magnoliopsida</taxon>
        <taxon>Liliopsida</taxon>
        <taxon>Poales</taxon>
        <taxon>Poaceae</taxon>
        <taxon>BOP clade</taxon>
        <taxon>Oryzoideae</taxon>
        <taxon>Oryzeae</taxon>
        <taxon>Zizaniinae</taxon>
        <taxon>Zizania</taxon>
    </lineage>
</organism>
<keyword evidence="3" id="KW-1185">Reference proteome</keyword>
<proteinExistence type="predicted"/>
<protein>
    <submittedName>
        <fullName evidence="2">Uncharacterized protein</fullName>
    </submittedName>
</protein>
<sequence>MAPPERQQGAGGGGESDSGKEEAAVAGGVRYGRWCLSGLELSVNGPGPLSDVDDGRLKNQIKRWAKAVVALARQISFGSPRAARSRSSSSRRGDGRAAFPSKSGVRDANNDDPAPAP</sequence>
<feature type="region of interest" description="Disordered" evidence="1">
    <location>
        <begin position="76"/>
        <end position="117"/>
    </location>
</feature>
<feature type="compositionally biased region" description="Low complexity" evidence="1">
    <location>
        <begin position="78"/>
        <end position="90"/>
    </location>
</feature>
<dbReference type="Proteomes" id="UP000729402">
    <property type="component" value="Unassembled WGS sequence"/>
</dbReference>
<accession>A0A8J5R3G7</accession>
<comment type="caution">
    <text evidence="2">The sequence shown here is derived from an EMBL/GenBank/DDBJ whole genome shotgun (WGS) entry which is preliminary data.</text>
</comment>
<name>A0A8J5R3G7_ZIZPA</name>
<evidence type="ECO:0000313" key="2">
    <source>
        <dbReference type="EMBL" id="KAG8044996.1"/>
    </source>
</evidence>
<reference evidence="2" key="2">
    <citation type="submission" date="2021-02" db="EMBL/GenBank/DDBJ databases">
        <authorList>
            <person name="Kimball J.A."/>
            <person name="Haas M.W."/>
            <person name="Macchietto M."/>
            <person name="Kono T."/>
            <person name="Duquette J."/>
            <person name="Shao M."/>
        </authorList>
    </citation>
    <scope>NUCLEOTIDE SEQUENCE</scope>
    <source>
        <tissue evidence="2">Fresh leaf tissue</tissue>
    </source>
</reference>
<gene>
    <name evidence="2" type="ORF">GUJ93_ZPchr0008g13664</name>
</gene>
<reference evidence="2" key="1">
    <citation type="journal article" date="2021" name="bioRxiv">
        <title>Whole Genome Assembly and Annotation of Northern Wild Rice, Zizania palustris L., Supports a Whole Genome Duplication in the Zizania Genus.</title>
        <authorList>
            <person name="Haas M."/>
            <person name="Kono T."/>
            <person name="Macchietto M."/>
            <person name="Millas R."/>
            <person name="McGilp L."/>
            <person name="Shao M."/>
            <person name="Duquette J."/>
            <person name="Hirsch C.N."/>
            <person name="Kimball J."/>
        </authorList>
    </citation>
    <scope>NUCLEOTIDE SEQUENCE</scope>
    <source>
        <tissue evidence="2">Fresh leaf tissue</tissue>
    </source>
</reference>
<evidence type="ECO:0000256" key="1">
    <source>
        <dbReference type="SAM" id="MobiDB-lite"/>
    </source>
</evidence>
<dbReference type="AlphaFoldDB" id="A0A8J5R3G7"/>
<evidence type="ECO:0000313" key="3">
    <source>
        <dbReference type="Proteomes" id="UP000729402"/>
    </source>
</evidence>
<dbReference type="OrthoDB" id="640098at2759"/>
<dbReference type="EMBL" id="JAAALK010000290">
    <property type="protein sequence ID" value="KAG8044996.1"/>
    <property type="molecule type" value="Genomic_DNA"/>
</dbReference>
<dbReference type="PANTHER" id="PTHR36484">
    <property type="entry name" value="OS01G0558700 PROTEIN"/>
    <property type="match status" value="1"/>
</dbReference>